<dbReference type="EMBL" id="OBDO01000004">
    <property type="protein sequence ID" value="SNX96439.1"/>
    <property type="molecule type" value="Genomic_DNA"/>
</dbReference>
<evidence type="ECO:0000256" key="1">
    <source>
        <dbReference type="SAM" id="MobiDB-lite"/>
    </source>
</evidence>
<dbReference type="GO" id="GO:0016020">
    <property type="term" value="C:membrane"/>
    <property type="evidence" value="ECO:0007669"/>
    <property type="project" value="InterPro"/>
</dbReference>
<evidence type="ECO:0000256" key="2">
    <source>
        <dbReference type="SAM" id="Phobius"/>
    </source>
</evidence>
<name>A0A285EBF4_9ACTN</name>
<evidence type="ECO:0000313" key="3">
    <source>
        <dbReference type="EMBL" id="SNX96439.1"/>
    </source>
</evidence>
<reference evidence="3 4" key="1">
    <citation type="submission" date="2017-09" db="EMBL/GenBank/DDBJ databases">
        <authorList>
            <person name="Ehlers B."/>
            <person name="Leendertz F.H."/>
        </authorList>
    </citation>
    <scope>NUCLEOTIDE SEQUENCE [LARGE SCALE GENOMIC DNA]</scope>
    <source>
        <strain evidence="3 4">DSM 46844</strain>
    </source>
</reference>
<dbReference type="AlphaFoldDB" id="A0A285EBF4"/>
<dbReference type="OrthoDB" id="9792788at2"/>
<dbReference type="Proteomes" id="UP000219514">
    <property type="component" value="Unassembled WGS sequence"/>
</dbReference>
<protein>
    <submittedName>
        <fullName evidence="3">UPF0716 protein FxsA</fullName>
    </submittedName>
</protein>
<gene>
    <name evidence="3" type="ORF">SAMN06893097_104153</name>
</gene>
<dbReference type="Pfam" id="PF04186">
    <property type="entry name" value="FxsA"/>
    <property type="match status" value="1"/>
</dbReference>
<feature type="transmembrane region" description="Helical" evidence="2">
    <location>
        <begin position="33"/>
        <end position="50"/>
    </location>
</feature>
<keyword evidence="2" id="KW-1133">Transmembrane helix</keyword>
<feature type="transmembrane region" description="Helical" evidence="2">
    <location>
        <begin position="71"/>
        <end position="91"/>
    </location>
</feature>
<organism evidence="3 4">
    <name type="scientific">Geodermatophilus sabuli</name>
    <dbReference type="NCBI Taxonomy" id="1564158"/>
    <lineage>
        <taxon>Bacteria</taxon>
        <taxon>Bacillati</taxon>
        <taxon>Actinomycetota</taxon>
        <taxon>Actinomycetes</taxon>
        <taxon>Geodermatophilales</taxon>
        <taxon>Geodermatophilaceae</taxon>
        <taxon>Geodermatophilus</taxon>
    </lineage>
</organism>
<feature type="transmembrane region" description="Helical" evidence="2">
    <location>
        <begin position="7"/>
        <end position="27"/>
    </location>
</feature>
<evidence type="ECO:0000313" key="4">
    <source>
        <dbReference type="Proteomes" id="UP000219514"/>
    </source>
</evidence>
<keyword evidence="4" id="KW-1185">Reference proteome</keyword>
<dbReference type="NCBIfam" id="NF008528">
    <property type="entry name" value="PRK11463.1-2"/>
    <property type="match status" value="1"/>
</dbReference>
<dbReference type="PANTHER" id="PTHR35335">
    <property type="entry name" value="UPF0716 PROTEIN FXSA"/>
    <property type="match status" value="1"/>
</dbReference>
<sequence length="169" mass="17743">MGRRVRIGAGLLALAEIVVFVLVAGWIGVGWTLLATLATSALGWVLLARQGTRALTELRDRARERRAPGRALGDAGLIGLGGLLMVLPGFLGDVVGLLCLLPPTRFLVRGLLARVLAGRLPAELRGPVHVRSRRAEGVPPAGPPRPGAPLVIEGEVVRDEPARDDAAGR</sequence>
<proteinExistence type="predicted"/>
<dbReference type="PANTHER" id="PTHR35335:SF1">
    <property type="entry name" value="UPF0716 PROTEIN FXSA"/>
    <property type="match status" value="1"/>
</dbReference>
<keyword evidence="2" id="KW-0812">Transmembrane</keyword>
<feature type="compositionally biased region" description="Basic and acidic residues" evidence="1">
    <location>
        <begin position="155"/>
        <end position="169"/>
    </location>
</feature>
<accession>A0A285EBF4</accession>
<dbReference type="InterPro" id="IPR007313">
    <property type="entry name" value="FxsA"/>
</dbReference>
<dbReference type="RefSeq" id="WP_097206459.1">
    <property type="nucleotide sequence ID" value="NZ_JACHXB010000002.1"/>
</dbReference>
<keyword evidence="2" id="KW-0472">Membrane</keyword>
<feature type="region of interest" description="Disordered" evidence="1">
    <location>
        <begin position="132"/>
        <end position="169"/>
    </location>
</feature>